<gene>
    <name evidence="1" type="ORF">LSINAPIS_LOCUS12774</name>
</gene>
<organism evidence="1 2">
    <name type="scientific">Leptidea sinapis</name>
    <dbReference type="NCBI Taxonomy" id="189913"/>
    <lineage>
        <taxon>Eukaryota</taxon>
        <taxon>Metazoa</taxon>
        <taxon>Ecdysozoa</taxon>
        <taxon>Arthropoda</taxon>
        <taxon>Hexapoda</taxon>
        <taxon>Insecta</taxon>
        <taxon>Pterygota</taxon>
        <taxon>Neoptera</taxon>
        <taxon>Endopterygota</taxon>
        <taxon>Lepidoptera</taxon>
        <taxon>Glossata</taxon>
        <taxon>Ditrysia</taxon>
        <taxon>Papilionoidea</taxon>
        <taxon>Pieridae</taxon>
        <taxon>Dismorphiinae</taxon>
        <taxon>Leptidea</taxon>
    </lineage>
</organism>
<proteinExistence type="predicted"/>
<name>A0A5E4QX49_9NEOP</name>
<protein>
    <submittedName>
        <fullName evidence="1">Uncharacterized protein</fullName>
    </submittedName>
</protein>
<evidence type="ECO:0000313" key="1">
    <source>
        <dbReference type="EMBL" id="VVD02592.1"/>
    </source>
</evidence>
<dbReference type="InterPro" id="IPR046341">
    <property type="entry name" value="SET_dom_sf"/>
</dbReference>
<sequence length="76" mass="8385">MQMSAIARGPHQVVGSIDISKGREAFPIPCVNEVDDTPLPDQFTVLQFTKKPHLIDVALSHLLVSVQVDTFHSIFT</sequence>
<dbReference type="Proteomes" id="UP000324832">
    <property type="component" value="Unassembled WGS sequence"/>
</dbReference>
<reference evidence="1 2" key="1">
    <citation type="submission" date="2017-07" db="EMBL/GenBank/DDBJ databases">
        <authorList>
            <person name="Talla V."/>
            <person name="Backstrom N."/>
        </authorList>
    </citation>
    <scope>NUCLEOTIDE SEQUENCE [LARGE SCALE GENOMIC DNA]</scope>
</reference>
<dbReference type="EMBL" id="FZQP02006166">
    <property type="protein sequence ID" value="VVD02592.1"/>
    <property type="molecule type" value="Genomic_DNA"/>
</dbReference>
<keyword evidence="2" id="KW-1185">Reference proteome</keyword>
<accession>A0A5E4QX49</accession>
<dbReference type="Gene3D" id="2.170.270.10">
    <property type="entry name" value="SET domain"/>
    <property type="match status" value="1"/>
</dbReference>
<evidence type="ECO:0000313" key="2">
    <source>
        <dbReference type="Proteomes" id="UP000324832"/>
    </source>
</evidence>
<dbReference type="AlphaFoldDB" id="A0A5E4QX49"/>